<comment type="similarity">
    <text evidence="1">Belongs to the CSN12 family.</text>
</comment>
<dbReference type="InterPro" id="IPR045114">
    <property type="entry name" value="Csn12-like"/>
</dbReference>
<dbReference type="PANTHER" id="PTHR12732:SF0">
    <property type="entry name" value="PCI DOMAIN-CONTAINING PROTEIN 2"/>
    <property type="match status" value="1"/>
</dbReference>
<evidence type="ECO:0000313" key="4">
    <source>
        <dbReference type="WBParaSite" id="maker-uti_cns_0004940-snap-gene-0.3-mRNA-1"/>
    </source>
</evidence>
<dbReference type="Gene3D" id="1.10.10.10">
    <property type="entry name" value="Winged helix-like DNA-binding domain superfamily/Winged helix DNA-binding domain"/>
    <property type="match status" value="1"/>
</dbReference>
<dbReference type="GO" id="GO:0070390">
    <property type="term" value="C:transcription export complex 2"/>
    <property type="evidence" value="ECO:0007669"/>
    <property type="project" value="TreeGrafter"/>
</dbReference>
<organism evidence="3 4">
    <name type="scientific">Macrostomum lignano</name>
    <dbReference type="NCBI Taxonomy" id="282301"/>
    <lineage>
        <taxon>Eukaryota</taxon>
        <taxon>Metazoa</taxon>
        <taxon>Spiralia</taxon>
        <taxon>Lophotrochozoa</taxon>
        <taxon>Platyhelminthes</taxon>
        <taxon>Rhabditophora</taxon>
        <taxon>Macrostomorpha</taxon>
        <taxon>Macrostomida</taxon>
        <taxon>Macrostomidae</taxon>
        <taxon>Macrostomum</taxon>
    </lineage>
</organism>
<reference evidence="4" key="1">
    <citation type="submission" date="2016-11" db="UniProtKB">
        <authorList>
            <consortium name="WormBaseParasite"/>
        </authorList>
    </citation>
    <scope>IDENTIFICATION</scope>
</reference>
<dbReference type="WBParaSite" id="maker-uti_cns_0004940-snap-gene-0.3-mRNA-1">
    <property type="protein sequence ID" value="maker-uti_cns_0004940-snap-gene-0.3-mRNA-1"/>
    <property type="gene ID" value="maker-uti_cns_0004940-snap-gene-0.3"/>
</dbReference>
<dbReference type="Pfam" id="PF01399">
    <property type="entry name" value="PCI"/>
    <property type="match status" value="1"/>
</dbReference>
<dbReference type="InterPro" id="IPR000717">
    <property type="entry name" value="PCI_dom"/>
</dbReference>
<dbReference type="SMART" id="SM00753">
    <property type="entry name" value="PAM"/>
    <property type="match status" value="1"/>
</dbReference>
<keyword evidence="3" id="KW-1185">Reference proteome</keyword>
<dbReference type="InterPro" id="IPR036388">
    <property type="entry name" value="WH-like_DNA-bd_sf"/>
</dbReference>
<dbReference type="GO" id="GO:0000973">
    <property type="term" value="P:post-transcriptional tethering of RNA polymerase II gene DNA at nuclear periphery"/>
    <property type="evidence" value="ECO:0007669"/>
    <property type="project" value="TreeGrafter"/>
</dbReference>
<dbReference type="STRING" id="282301.A0A1I8H8M1"/>
<dbReference type="OrthoDB" id="10252687at2759"/>
<accession>A0A1I8H8M1</accession>
<dbReference type="FunFam" id="1.10.10.10:FF:000146">
    <property type="entry name" value="PCI domain-containing protein 2 homolog"/>
    <property type="match status" value="1"/>
</dbReference>
<dbReference type="AlphaFoldDB" id="A0A1I8H8M1"/>
<sequence>MASFLRLDTYLDTIERAAQRRDGRTLASLLSLSHQHAENDRLCVENPELEVSGRVNPPWQEVVATHLRTAWSRRRGAFDEAFDCQTIIVQAFSRAFQAMESENWPLPVMLTLAVDLRRLACRCAAAGYGKKPHEHLEKAADSIMGLFRVCASDSRATMDKSKKWGMMGLCNQLFKIYFRINKLNLCKPMVRAIDNLGWPKDRFSLAQAITYNYYTGRKAIFEDNFQDAQKFLSFAFRRCHRRAHSNKRQILIYLIPVRMLLGSLPRQQLLRKYSLLQFSGIATAVRSGNVLQLKQELERNEQFFISCGIYLILEKLRMITYRNLFKKVFLILGSFQLDIAAFTAALQFLQEEDADAELTQCIVANLIYEGKIRGYIAYQQQKLVVSKQQAFPSIFACGSN</sequence>
<dbReference type="PANTHER" id="PTHR12732">
    <property type="entry name" value="UNCHARACTERIZED PROTEASOME COMPONENT REGION PCI-CONTAINING"/>
    <property type="match status" value="1"/>
</dbReference>
<dbReference type="Proteomes" id="UP000095280">
    <property type="component" value="Unplaced"/>
</dbReference>
<dbReference type="GO" id="GO:0003690">
    <property type="term" value="F:double-stranded DNA binding"/>
    <property type="evidence" value="ECO:0007669"/>
    <property type="project" value="InterPro"/>
</dbReference>
<evidence type="ECO:0000256" key="1">
    <source>
        <dbReference type="ARBA" id="ARBA00025771"/>
    </source>
</evidence>
<dbReference type="GO" id="GO:0016973">
    <property type="term" value="P:poly(A)+ mRNA export from nucleus"/>
    <property type="evidence" value="ECO:0007669"/>
    <property type="project" value="TreeGrafter"/>
</dbReference>
<dbReference type="PROSITE" id="PS50250">
    <property type="entry name" value="PCI"/>
    <property type="match status" value="1"/>
</dbReference>
<proteinExistence type="inferred from homology"/>
<evidence type="ECO:0000313" key="3">
    <source>
        <dbReference type="Proteomes" id="UP000095280"/>
    </source>
</evidence>
<name>A0A1I8H8M1_9PLAT</name>
<evidence type="ECO:0000256" key="2">
    <source>
        <dbReference type="ARBA" id="ARBA00033214"/>
    </source>
</evidence>
<dbReference type="GO" id="GO:0006368">
    <property type="term" value="P:transcription elongation by RNA polymerase II"/>
    <property type="evidence" value="ECO:0007669"/>
    <property type="project" value="TreeGrafter"/>
</dbReference>
<dbReference type="GO" id="GO:0003723">
    <property type="term" value="F:RNA binding"/>
    <property type="evidence" value="ECO:0007669"/>
    <property type="project" value="InterPro"/>
</dbReference>
<protein>
    <recommendedName>
        <fullName evidence="2">CSN12-like protein</fullName>
    </recommendedName>
</protein>